<protein>
    <submittedName>
        <fullName evidence="2">Uncharacterized protein</fullName>
    </submittedName>
</protein>
<organism evidence="2 3">
    <name type="scientific">Frankia canadensis</name>
    <dbReference type="NCBI Taxonomy" id="1836972"/>
    <lineage>
        <taxon>Bacteria</taxon>
        <taxon>Bacillati</taxon>
        <taxon>Actinomycetota</taxon>
        <taxon>Actinomycetes</taxon>
        <taxon>Frankiales</taxon>
        <taxon>Frankiaceae</taxon>
        <taxon>Frankia</taxon>
    </lineage>
</organism>
<feature type="region of interest" description="Disordered" evidence="1">
    <location>
        <begin position="86"/>
        <end position="105"/>
    </location>
</feature>
<keyword evidence="3" id="KW-1185">Reference proteome</keyword>
<dbReference type="AlphaFoldDB" id="A0A2I2KP70"/>
<evidence type="ECO:0000313" key="2">
    <source>
        <dbReference type="EMBL" id="SNQ47439.1"/>
    </source>
</evidence>
<dbReference type="EMBL" id="FZMO01000101">
    <property type="protein sequence ID" value="SNQ47439.1"/>
    <property type="molecule type" value="Genomic_DNA"/>
</dbReference>
<proteinExistence type="predicted"/>
<dbReference type="Proteomes" id="UP000234331">
    <property type="component" value="Unassembled WGS sequence"/>
</dbReference>
<sequence length="105" mass="11591">MAPPCARIPRARAALIASFGGHTHYHRPLSWYVGRLAAHGLAVTGLHEPATLPAHRHPATQWSDYERWFATIPTMIALACRPLSRQTSHHASPAPGREGDQIWSD</sequence>
<gene>
    <name evidence="2" type="ORF">FRACA_190018</name>
</gene>
<reference evidence="2 3" key="1">
    <citation type="submission" date="2017-06" db="EMBL/GenBank/DDBJ databases">
        <authorList>
            <person name="Kim H.J."/>
            <person name="Triplett B.A."/>
        </authorList>
    </citation>
    <scope>NUCLEOTIDE SEQUENCE [LARGE SCALE GENOMIC DNA]</scope>
    <source>
        <strain evidence="2">FRACA_ARgP5</strain>
    </source>
</reference>
<accession>A0A2I2KP70</accession>
<evidence type="ECO:0000313" key="3">
    <source>
        <dbReference type="Proteomes" id="UP000234331"/>
    </source>
</evidence>
<name>A0A2I2KP70_9ACTN</name>
<evidence type="ECO:0000256" key="1">
    <source>
        <dbReference type="SAM" id="MobiDB-lite"/>
    </source>
</evidence>